<sequence>MKFFSTRLLLDCSDRYGSAVFDGGYLQSPERRLLPLALLDAFRWTRAMIGDAFLFPRQTFAFVDTTHVEITNIPINRAILGHADSRLRGLYDEEI</sequence>
<name>A0ABP2RQH7_RHILU</name>
<accession>A0ABP2RQH7</accession>
<dbReference type="RefSeq" id="WP_006699190.1">
    <property type="nucleotide sequence ID" value="NZ_AMQQ01000023.1"/>
</dbReference>
<dbReference type="EMBL" id="AMQQ01000023">
    <property type="protein sequence ID" value="EKJ94811.1"/>
    <property type="molecule type" value="Genomic_DNA"/>
</dbReference>
<organism evidence="1 2">
    <name type="scientific">Bradyrhizobium lupini HPC(L)</name>
    <dbReference type="NCBI Taxonomy" id="1229491"/>
    <lineage>
        <taxon>Bacteria</taxon>
        <taxon>Pseudomonadati</taxon>
        <taxon>Pseudomonadota</taxon>
        <taxon>Alphaproteobacteria</taxon>
        <taxon>Hyphomicrobiales</taxon>
        <taxon>Nitrobacteraceae</taxon>
        <taxon>Bradyrhizobium</taxon>
    </lineage>
</organism>
<comment type="caution">
    <text evidence="1">The sequence shown here is derived from an EMBL/GenBank/DDBJ whole genome shotgun (WGS) entry which is preliminary data.</text>
</comment>
<protein>
    <submittedName>
        <fullName evidence="1">Uncharacterized protein</fullName>
    </submittedName>
</protein>
<keyword evidence="2" id="KW-1185">Reference proteome</keyword>
<evidence type="ECO:0000313" key="2">
    <source>
        <dbReference type="Proteomes" id="UP000017668"/>
    </source>
</evidence>
<gene>
    <name evidence="1" type="ORF">C241_16018</name>
</gene>
<dbReference type="Proteomes" id="UP000017668">
    <property type="component" value="Unassembled WGS sequence"/>
</dbReference>
<reference evidence="1 2" key="1">
    <citation type="journal article" date="2013" name="Genome Announc.">
        <title>Genome Sequence of Rhizobium lupini HPC(L) Isolated from Saline Desert Soil, Kutch (Gujarat).</title>
        <authorList>
            <person name="Agarwal L."/>
            <person name="Purohit H.J."/>
        </authorList>
    </citation>
    <scope>NUCLEOTIDE SEQUENCE [LARGE SCALE GENOMIC DNA]</scope>
    <source>
        <strain evidence="2">HPC(L)</strain>
    </source>
</reference>
<proteinExistence type="predicted"/>
<evidence type="ECO:0000313" key="1">
    <source>
        <dbReference type="EMBL" id="EKJ94811.1"/>
    </source>
</evidence>